<evidence type="ECO:0000259" key="1">
    <source>
        <dbReference type="Pfam" id="PF00135"/>
    </source>
</evidence>
<keyword evidence="3" id="KW-1185">Reference proteome</keyword>
<dbReference type="OrthoDB" id="6846267at2759"/>
<reference evidence="2 3" key="1">
    <citation type="submission" date="2019-04" db="EMBL/GenBank/DDBJ databases">
        <title>Friends and foes A comparative genomics study of 23 Aspergillus species from section Flavi.</title>
        <authorList>
            <consortium name="DOE Joint Genome Institute"/>
            <person name="Kjaerbolling I."/>
            <person name="Vesth T."/>
            <person name="Frisvad J.C."/>
            <person name="Nybo J.L."/>
            <person name="Theobald S."/>
            <person name="Kildgaard S."/>
            <person name="Isbrandt T."/>
            <person name="Kuo A."/>
            <person name="Sato A."/>
            <person name="Lyhne E.K."/>
            <person name="Kogle M.E."/>
            <person name="Wiebenga A."/>
            <person name="Kun R.S."/>
            <person name="Lubbers R.J."/>
            <person name="Makela M.R."/>
            <person name="Barry K."/>
            <person name="Chovatia M."/>
            <person name="Clum A."/>
            <person name="Daum C."/>
            <person name="Haridas S."/>
            <person name="He G."/>
            <person name="LaButti K."/>
            <person name="Lipzen A."/>
            <person name="Mondo S."/>
            <person name="Riley R."/>
            <person name="Salamov A."/>
            <person name="Simmons B.A."/>
            <person name="Magnuson J.K."/>
            <person name="Henrissat B."/>
            <person name="Mortensen U.H."/>
            <person name="Larsen T.O."/>
            <person name="Devries R.P."/>
            <person name="Grigoriev I.V."/>
            <person name="Machida M."/>
            <person name="Baker S.E."/>
            <person name="Andersen M.R."/>
        </authorList>
    </citation>
    <scope>NUCLEOTIDE SEQUENCE [LARGE SCALE GENOMIC DNA]</scope>
    <source>
        <strain evidence="2 3">IBT 18842</strain>
    </source>
</reference>
<dbReference type="PANTHER" id="PTHR43142:SF4">
    <property type="entry name" value="CARBOXYLIC ESTER HYDROLASE"/>
    <property type="match status" value="1"/>
</dbReference>
<name>A0A5N6TLR5_ASPAV</name>
<evidence type="ECO:0000313" key="2">
    <source>
        <dbReference type="EMBL" id="KAE8147049.1"/>
    </source>
</evidence>
<dbReference type="Proteomes" id="UP000325780">
    <property type="component" value="Unassembled WGS sequence"/>
</dbReference>
<dbReference type="GO" id="GO:0016787">
    <property type="term" value="F:hydrolase activity"/>
    <property type="evidence" value="ECO:0007669"/>
    <property type="project" value="UniProtKB-KW"/>
</dbReference>
<dbReference type="Pfam" id="PF00135">
    <property type="entry name" value="COesterase"/>
    <property type="match status" value="1"/>
</dbReference>
<gene>
    <name evidence="2" type="ORF">BDV25DRAFT_40948</name>
</gene>
<keyword evidence="2" id="KW-0378">Hydrolase</keyword>
<evidence type="ECO:0000313" key="3">
    <source>
        <dbReference type="Proteomes" id="UP000325780"/>
    </source>
</evidence>
<dbReference type="AlphaFoldDB" id="A0A5N6TLR5"/>
<dbReference type="SUPFAM" id="SSF53474">
    <property type="entry name" value="alpha/beta-Hydrolases"/>
    <property type="match status" value="1"/>
</dbReference>
<protein>
    <submittedName>
        <fullName evidence="2">Alpha/beta-hydrolase</fullName>
    </submittedName>
</protein>
<dbReference type="EMBL" id="ML742228">
    <property type="protein sequence ID" value="KAE8147049.1"/>
    <property type="molecule type" value="Genomic_DNA"/>
</dbReference>
<sequence>MDYIQHPYVKSLAARGFVQGVTLTDRTTNTPLCHYFGGLRYALPPSQRWRQAQRLPDTYTYGSESNPGQCTGAAGVCPQPKFLNLSVQEGWTEDCFQCNVYVPVGEPPKDGWPVLIFLHGGWLQFGSPNSFSASQLLGETAFNAIVVMPAYRVGVFGFLYSSELEHDAASVNESAGNQGFWDQRLALEWTRDNIALFKGNPSQITISGYSAGAYSVFYQLAYDIHLPQEKSLIKQATIWSNSPVAQPKDPSSAQDQFSQLLSALNIPESTLSPSEKLARLRSIPAKTLLDTATKLVATNQFRPTTDSTFIRPSLFHSLDTGAFGRSLRARNIRILLGECRDEHSLYATWYPPPQNTFSALHDRLRAEYPPALVTSLLNLYCPNGELPVGCGNWHADAFGLIYADIQVHKMQRGLVHSLVLGGAAHLVYRYRIEYRLRCADDAFPPEWGVTHATDMLIWFWGNGKVVQDYEKPLIMKALIGPLTRFVHGEPDIGWGTTDYREVRRLKPDGSVDIWQDGYWDEAMRIWKCVRADDESANDVAAKF</sequence>
<dbReference type="PANTHER" id="PTHR43142">
    <property type="entry name" value="CARBOXYLIC ESTER HYDROLASE"/>
    <property type="match status" value="1"/>
</dbReference>
<feature type="domain" description="Carboxylesterase type B" evidence="1">
    <location>
        <begin position="15"/>
        <end position="486"/>
    </location>
</feature>
<accession>A0A5N6TLR5</accession>
<proteinExistence type="predicted"/>
<dbReference type="Gene3D" id="3.40.50.1820">
    <property type="entry name" value="alpha/beta hydrolase"/>
    <property type="match status" value="1"/>
</dbReference>
<organism evidence="2 3">
    <name type="scientific">Aspergillus avenaceus</name>
    <dbReference type="NCBI Taxonomy" id="36643"/>
    <lineage>
        <taxon>Eukaryota</taxon>
        <taxon>Fungi</taxon>
        <taxon>Dikarya</taxon>
        <taxon>Ascomycota</taxon>
        <taxon>Pezizomycotina</taxon>
        <taxon>Eurotiomycetes</taxon>
        <taxon>Eurotiomycetidae</taxon>
        <taxon>Eurotiales</taxon>
        <taxon>Aspergillaceae</taxon>
        <taxon>Aspergillus</taxon>
        <taxon>Aspergillus subgen. Circumdati</taxon>
    </lineage>
</organism>
<dbReference type="InterPro" id="IPR002018">
    <property type="entry name" value="CarbesteraseB"/>
</dbReference>
<dbReference type="InterPro" id="IPR029058">
    <property type="entry name" value="AB_hydrolase_fold"/>
</dbReference>